<gene>
    <name evidence="3" type="ORF">IPO85_06040</name>
</gene>
<proteinExistence type="predicted"/>
<feature type="region of interest" description="Disordered" evidence="1">
    <location>
        <begin position="126"/>
        <end position="145"/>
    </location>
</feature>
<dbReference type="Gene3D" id="1.25.40.10">
    <property type="entry name" value="Tetratricopeptide repeat domain"/>
    <property type="match status" value="1"/>
</dbReference>
<dbReference type="Proteomes" id="UP000808349">
    <property type="component" value="Unassembled WGS sequence"/>
</dbReference>
<reference evidence="3 4" key="1">
    <citation type="submission" date="2020-10" db="EMBL/GenBank/DDBJ databases">
        <title>Connecting structure to function with the recovery of over 1000 high-quality activated sludge metagenome-assembled genomes encoding full-length rRNA genes using long-read sequencing.</title>
        <authorList>
            <person name="Singleton C.M."/>
            <person name="Petriglieri F."/>
            <person name="Kristensen J.M."/>
            <person name="Kirkegaard R.H."/>
            <person name="Michaelsen T.Y."/>
            <person name="Andersen M.H."/>
            <person name="Karst S.M."/>
            <person name="Dueholm M.S."/>
            <person name="Nielsen P.H."/>
            <person name="Albertsen M."/>
        </authorList>
    </citation>
    <scope>NUCLEOTIDE SEQUENCE [LARGE SCALE GENOMIC DNA]</scope>
    <source>
        <strain evidence="3">Ribe_18-Q3-R11-54_BAT3C.373</strain>
    </source>
</reference>
<protein>
    <submittedName>
        <fullName evidence="3">Tetratricopeptide repeat protein</fullName>
    </submittedName>
</protein>
<evidence type="ECO:0000256" key="1">
    <source>
        <dbReference type="SAM" id="MobiDB-lite"/>
    </source>
</evidence>
<comment type="caution">
    <text evidence="3">The sequence shown here is derived from an EMBL/GenBank/DDBJ whole genome shotgun (WGS) entry which is preliminary data.</text>
</comment>
<keyword evidence="2" id="KW-1133">Transmembrane helix</keyword>
<keyword evidence="2" id="KW-0812">Transmembrane</keyword>
<evidence type="ECO:0000313" key="4">
    <source>
        <dbReference type="Proteomes" id="UP000808349"/>
    </source>
</evidence>
<keyword evidence="2" id="KW-0472">Membrane</keyword>
<organism evidence="3 4">
    <name type="scientific">Candidatus Defluviibacterium haderslevense</name>
    <dbReference type="NCBI Taxonomy" id="2981993"/>
    <lineage>
        <taxon>Bacteria</taxon>
        <taxon>Pseudomonadati</taxon>
        <taxon>Bacteroidota</taxon>
        <taxon>Saprospiria</taxon>
        <taxon>Saprospirales</taxon>
        <taxon>Saprospiraceae</taxon>
        <taxon>Candidatus Defluviibacterium</taxon>
    </lineage>
</organism>
<dbReference type="InterPro" id="IPR011990">
    <property type="entry name" value="TPR-like_helical_dom_sf"/>
</dbReference>
<evidence type="ECO:0000313" key="3">
    <source>
        <dbReference type="EMBL" id="MBK9717062.1"/>
    </source>
</evidence>
<name>A0A9D7S715_9BACT</name>
<feature type="compositionally biased region" description="Basic and acidic residues" evidence="1">
    <location>
        <begin position="127"/>
        <end position="137"/>
    </location>
</feature>
<sequence>MKDQEWIERYFAGELTEAERAILESRMVEDPIFKNEVEQYQLIIGSLQLKRRGELLDRFKEKDRIVRRIIPWKSLAAAFLVICGAFWLWNSQNSSPEINEYVAPIIDSNNIHEKEMVFVDSVVRKSKPTEREEKDNDSTANIKNRKPIIPKSIEQPIANNKFNHEELYAMNFEPYKDETMNLNLRGEDAISPYDQFVKNYWSGKYQVVIDSFSNLNTALQKNENVLFIKANALMATDRFEEAILILENIIRSDKSRYKMESRWYLGLCYLKTNAMVKAREQFRIIKSLNNPKYNKAVDKLLKQL</sequence>
<accession>A0A9D7S715</accession>
<feature type="transmembrane region" description="Helical" evidence="2">
    <location>
        <begin position="70"/>
        <end position="89"/>
    </location>
</feature>
<dbReference type="AlphaFoldDB" id="A0A9D7S715"/>
<evidence type="ECO:0000256" key="2">
    <source>
        <dbReference type="SAM" id="Phobius"/>
    </source>
</evidence>
<dbReference type="EMBL" id="JADKFW010000004">
    <property type="protein sequence ID" value="MBK9717062.1"/>
    <property type="molecule type" value="Genomic_DNA"/>
</dbReference>
<dbReference type="SUPFAM" id="SSF48452">
    <property type="entry name" value="TPR-like"/>
    <property type="match status" value="1"/>
</dbReference>